<dbReference type="OrthoDB" id="73067at2759"/>
<dbReference type="InterPro" id="IPR001611">
    <property type="entry name" value="Leu-rich_rpt"/>
</dbReference>
<dbReference type="Proteomes" id="UP001165121">
    <property type="component" value="Unassembled WGS sequence"/>
</dbReference>
<dbReference type="Gene3D" id="3.80.10.10">
    <property type="entry name" value="Ribonuclease Inhibitor"/>
    <property type="match status" value="1"/>
</dbReference>
<feature type="domain" description="Disease resistance R13L4/SHOC-2-like LRR" evidence="4">
    <location>
        <begin position="205"/>
        <end position="272"/>
    </location>
</feature>
<dbReference type="AlphaFoldDB" id="A0A9W7DBN2"/>
<keyword evidence="6" id="KW-1185">Reference proteome</keyword>
<dbReference type="PANTHER" id="PTHR48051:SF54">
    <property type="entry name" value="LEUCINE-RICH REPEAT-CONTAINING PROTEIN"/>
    <property type="match status" value="1"/>
</dbReference>
<dbReference type="InterPro" id="IPR032675">
    <property type="entry name" value="LRR_dom_sf"/>
</dbReference>
<dbReference type="GO" id="GO:0005737">
    <property type="term" value="C:cytoplasm"/>
    <property type="evidence" value="ECO:0007669"/>
    <property type="project" value="TreeGrafter"/>
</dbReference>
<feature type="compositionally biased region" description="Basic and acidic residues" evidence="3">
    <location>
        <begin position="353"/>
        <end position="367"/>
    </location>
</feature>
<keyword evidence="1" id="KW-0433">Leucine-rich repeat</keyword>
<keyword evidence="2" id="KW-0677">Repeat</keyword>
<feature type="compositionally biased region" description="Polar residues" evidence="3">
    <location>
        <begin position="447"/>
        <end position="458"/>
    </location>
</feature>
<name>A0A9W7DBN2_9STRA</name>
<dbReference type="Pfam" id="PF23598">
    <property type="entry name" value="LRR_14"/>
    <property type="match status" value="1"/>
</dbReference>
<reference evidence="5" key="1">
    <citation type="submission" date="2023-04" db="EMBL/GenBank/DDBJ databases">
        <title>Phytophthora fragariaefolia NBRC 109709.</title>
        <authorList>
            <person name="Ichikawa N."/>
            <person name="Sato H."/>
            <person name="Tonouchi N."/>
        </authorList>
    </citation>
    <scope>NUCLEOTIDE SEQUENCE</scope>
    <source>
        <strain evidence="5">NBRC 109709</strain>
    </source>
</reference>
<comment type="caution">
    <text evidence="5">The sequence shown here is derived from an EMBL/GenBank/DDBJ whole genome shotgun (WGS) entry which is preliminary data.</text>
</comment>
<evidence type="ECO:0000256" key="1">
    <source>
        <dbReference type="ARBA" id="ARBA00022614"/>
    </source>
</evidence>
<dbReference type="SUPFAM" id="SSF52058">
    <property type="entry name" value="L domain-like"/>
    <property type="match status" value="1"/>
</dbReference>
<evidence type="ECO:0000256" key="2">
    <source>
        <dbReference type="ARBA" id="ARBA00022737"/>
    </source>
</evidence>
<dbReference type="PROSITE" id="PS51450">
    <property type="entry name" value="LRR"/>
    <property type="match status" value="1"/>
</dbReference>
<dbReference type="InterPro" id="IPR003591">
    <property type="entry name" value="Leu-rich_rpt_typical-subtyp"/>
</dbReference>
<dbReference type="SMART" id="SM00364">
    <property type="entry name" value="LRR_BAC"/>
    <property type="match status" value="4"/>
</dbReference>
<protein>
    <submittedName>
        <fullName evidence="5">Unnamed protein product</fullName>
    </submittedName>
</protein>
<organism evidence="5 6">
    <name type="scientific">Phytophthora fragariaefolia</name>
    <dbReference type="NCBI Taxonomy" id="1490495"/>
    <lineage>
        <taxon>Eukaryota</taxon>
        <taxon>Sar</taxon>
        <taxon>Stramenopiles</taxon>
        <taxon>Oomycota</taxon>
        <taxon>Peronosporomycetes</taxon>
        <taxon>Peronosporales</taxon>
        <taxon>Peronosporaceae</taxon>
        <taxon>Phytophthora</taxon>
    </lineage>
</organism>
<feature type="region of interest" description="Disordered" evidence="3">
    <location>
        <begin position="439"/>
        <end position="458"/>
    </location>
</feature>
<gene>
    <name evidence="5" type="ORF">Pfra01_002892700</name>
</gene>
<dbReference type="SMART" id="SM00369">
    <property type="entry name" value="LRR_TYP"/>
    <property type="match status" value="6"/>
</dbReference>
<proteinExistence type="predicted"/>
<evidence type="ECO:0000259" key="4">
    <source>
        <dbReference type="Pfam" id="PF23598"/>
    </source>
</evidence>
<evidence type="ECO:0000256" key="3">
    <source>
        <dbReference type="SAM" id="MobiDB-lite"/>
    </source>
</evidence>
<dbReference type="PANTHER" id="PTHR48051">
    <property type="match status" value="1"/>
</dbReference>
<evidence type="ECO:0000313" key="6">
    <source>
        <dbReference type="Proteomes" id="UP001165121"/>
    </source>
</evidence>
<evidence type="ECO:0000313" key="5">
    <source>
        <dbReference type="EMBL" id="GMF88825.1"/>
    </source>
</evidence>
<dbReference type="Pfam" id="PF13855">
    <property type="entry name" value="LRR_8"/>
    <property type="match status" value="1"/>
</dbReference>
<dbReference type="InterPro" id="IPR050216">
    <property type="entry name" value="LRR_domain-containing"/>
</dbReference>
<accession>A0A9W7DBN2</accession>
<dbReference type="InterPro" id="IPR055414">
    <property type="entry name" value="LRR_R13L4/SHOC2-like"/>
</dbReference>
<feature type="region of interest" description="Disordered" evidence="3">
    <location>
        <begin position="353"/>
        <end position="382"/>
    </location>
</feature>
<dbReference type="EMBL" id="BSXT01013633">
    <property type="protein sequence ID" value="GMF88825.1"/>
    <property type="molecule type" value="Genomic_DNA"/>
</dbReference>
<sequence length="500" mass="56514">MPGVKNTPIDREERRAWLGEQLEERQKQRDREREKQLEALELENERLWTPFAREAKQTGELNVAWKEARGFFSWGRVLAFRDLLALRITGHNLLELPETLPSAIPSLETLSLIADGLERLPENIGALTRLTELDLTKNQLRELPASLTRLEGLTALNLSCNFLEKLPEDFGNFVKLEKLWLERNALTQLPLSIGGCQSARCANFSANKLTDLPETIGELTALTILTVNLNELQELPDAVVRLPNLKVLHASRNQLLKLPRSIGDMQALRELRLDWNSIQELPFSFRALTDLQVICMEQNPLRLPTSDIVARGVPETLRYMEKALEEFQRSSRREVVEALQNVLAFAAQRIKDDETKDVPPDSSDVRDNNTNLQTRRRPSDGLSNVDLGMIMSNFEPDCDHLAPPGNNSELKLYGVVWENFFSELLPAIERQQALLASINKDPEQDESSSTQAASIPFSQRFSPEEVEDALMNYDDKFGMACVAGGCYPQCSNRVSLLCVP</sequence>